<keyword evidence="3" id="KW-0689">Ribosomal protein</keyword>
<dbReference type="GO" id="GO:0003735">
    <property type="term" value="F:structural constituent of ribosome"/>
    <property type="evidence" value="ECO:0007669"/>
    <property type="project" value="InterPro"/>
</dbReference>
<dbReference type="PANTHER" id="PTHR12059:SF5">
    <property type="entry name" value="LARGE RIBOSOMAL SUBUNIT PROTEIN UL23M"/>
    <property type="match status" value="1"/>
</dbReference>
<feature type="compositionally biased region" description="Basic and acidic residues" evidence="8">
    <location>
        <begin position="109"/>
        <end position="123"/>
    </location>
</feature>
<dbReference type="SUPFAM" id="SSF54189">
    <property type="entry name" value="Ribosomal proteins S24e, L23 and L15e"/>
    <property type="match status" value="1"/>
</dbReference>
<accession>A0A3M6TKU1</accession>
<dbReference type="Proteomes" id="UP000275408">
    <property type="component" value="Unassembled WGS sequence"/>
</dbReference>
<dbReference type="FunFam" id="3.30.70.330:FF:000284">
    <property type="entry name" value="39S ribosomal protein L23, mitochondrial"/>
    <property type="match status" value="1"/>
</dbReference>
<dbReference type="GO" id="GO:0005762">
    <property type="term" value="C:mitochondrial large ribosomal subunit"/>
    <property type="evidence" value="ECO:0007669"/>
    <property type="project" value="TreeGrafter"/>
</dbReference>
<evidence type="ECO:0000256" key="8">
    <source>
        <dbReference type="SAM" id="MobiDB-lite"/>
    </source>
</evidence>
<proteinExistence type="inferred from homology"/>
<evidence type="ECO:0000256" key="2">
    <source>
        <dbReference type="ARBA" id="ARBA00006700"/>
    </source>
</evidence>
<evidence type="ECO:0000313" key="10">
    <source>
        <dbReference type="Proteomes" id="UP000275408"/>
    </source>
</evidence>
<dbReference type="Gene3D" id="3.30.70.330">
    <property type="match status" value="1"/>
</dbReference>
<evidence type="ECO:0000256" key="1">
    <source>
        <dbReference type="ARBA" id="ARBA00004173"/>
    </source>
</evidence>
<reference evidence="9 10" key="1">
    <citation type="journal article" date="2018" name="Sci. Rep.">
        <title>Comparative analysis of the Pocillopora damicornis genome highlights role of immune system in coral evolution.</title>
        <authorList>
            <person name="Cunning R."/>
            <person name="Bay R.A."/>
            <person name="Gillette P."/>
            <person name="Baker A.C."/>
            <person name="Traylor-Knowles N."/>
        </authorList>
    </citation>
    <scope>NUCLEOTIDE SEQUENCE [LARGE SCALE GENOMIC DNA]</scope>
    <source>
        <strain evidence="9">RSMAS</strain>
        <tissue evidence="9">Whole animal</tissue>
    </source>
</reference>
<sequence length="137" mass="16299">MAYRHVVRHPRLQARIFLCNWYMKLVRPGRELPENTVQFHVPMDMSKLDIKNYLTSIYKLDVARVNTRIQHGKTKALLINRKITKRKYPDYKVAYVVLASGTFKFPDLFPKDTPKDEQTDQKPTEPTPEDTPHLRWF</sequence>
<protein>
    <recommendedName>
        <fullName evidence="6">Large ribosomal subunit protein uL23m</fullName>
    </recommendedName>
    <alternativeName>
        <fullName evidence="7">39S ribosomal protein L23, mitochondrial</fullName>
    </alternativeName>
</protein>
<dbReference type="EMBL" id="RCHS01003431">
    <property type="protein sequence ID" value="RMX41918.1"/>
    <property type="molecule type" value="Genomic_DNA"/>
</dbReference>
<dbReference type="InterPro" id="IPR012678">
    <property type="entry name" value="Ribosomal_uL23/eL15/eS24_sf"/>
</dbReference>
<evidence type="ECO:0000256" key="6">
    <source>
        <dbReference type="ARBA" id="ARBA00039977"/>
    </source>
</evidence>
<dbReference type="InterPro" id="IPR012677">
    <property type="entry name" value="Nucleotide-bd_a/b_plait_sf"/>
</dbReference>
<feature type="region of interest" description="Disordered" evidence="8">
    <location>
        <begin position="105"/>
        <end position="137"/>
    </location>
</feature>
<keyword evidence="5" id="KW-0687">Ribonucleoprotein</keyword>
<evidence type="ECO:0000313" key="9">
    <source>
        <dbReference type="EMBL" id="RMX41918.1"/>
    </source>
</evidence>
<evidence type="ECO:0000256" key="7">
    <source>
        <dbReference type="ARBA" id="ARBA00041375"/>
    </source>
</evidence>
<dbReference type="OrthoDB" id="275582at2759"/>
<organism evidence="9 10">
    <name type="scientific">Pocillopora damicornis</name>
    <name type="common">Cauliflower coral</name>
    <name type="synonym">Millepora damicornis</name>
    <dbReference type="NCBI Taxonomy" id="46731"/>
    <lineage>
        <taxon>Eukaryota</taxon>
        <taxon>Metazoa</taxon>
        <taxon>Cnidaria</taxon>
        <taxon>Anthozoa</taxon>
        <taxon>Hexacorallia</taxon>
        <taxon>Scleractinia</taxon>
        <taxon>Astrocoeniina</taxon>
        <taxon>Pocilloporidae</taxon>
        <taxon>Pocillopora</taxon>
    </lineage>
</organism>
<dbReference type="InterPro" id="IPR013025">
    <property type="entry name" value="Ribosomal_uL23-like"/>
</dbReference>
<keyword evidence="4" id="KW-0496">Mitochondrion</keyword>
<dbReference type="OMA" id="PNFWLKL"/>
<evidence type="ECO:0000256" key="4">
    <source>
        <dbReference type="ARBA" id="ARBA00023128"/>
    </source>
</evidence>
<comment type="subcellular location">
    <subcellularLocation>
        <location evidence="1">Mitochondrion</location>
    </subcellularLocation>
</comment>
<dbReference type="GO" id="GO:0032543">
    <property type="term" value="P:mitochondrial translation"/>
    <property type="evidence" value="ECO:0007669"/>
    <property type="project" value="TreeGrafter"/>
</dbReference>
<evidence type="ECO:0000256" key="3">
    <source>
        <dbReference type="ARBA" id="ARBA00022980"/>
    </source>
</evidence>
<dbReference type="STRING" id="46731.A0A3M6TKU1"/>
<keyword evidence="10" id="KW-1185">Reference proteome</keyword>
<evidence type="ECO:0000256" key="5">
    <source>
        <dbReference type="ARBA" id="ARBA00023274"/>
    </source>
</evidence>
<comment type="caution">
    <text evidence="9">The sequence shown here is derived from an EMBL/GenBank/DDBJ whole genome shotgun (WGS) entry which is preliminary data.</text>
</comment>
<dbReference type="AlphaFoldDB" id="A0A3M6TKU1"/>
<dbReference type="PANTHER" id="PTHR12059">
    <property type="entry name" value="RIBOSOMAL PROTEIN L23-RELATED"/>
    <property type="match status" value="1"/>
</dbReference>
<gene>
    <name evidence="9" type="ORF">pdam_00006635</name>
</gene>
<dbReference type="Pfam" id="PF00276">
    <property type="entry name" value="Ribosomal_L23"/>
    <property type="match status" value="1"/>
</dbReference>
<comment type="similarity">
    <text evidence="2">Belongs to the universal ribosomal protein uL23 family.</text>
</comment>
<name>A0A3M6TKU1_POCDA</name>